<dbReference type="Proteomes" id="UP001233999">
    <property type="component" value="Unassembled WGS sequence"/>
</dbReference>
<organism evidence="1 2">
    <name type="scientific">Diploptera punctata</name>
    <name type="common">Pacific beetle cockroach</name>
    <dbReference type="NCBI Taxonomy" id="6984"/>
    <lineage>
        <taxon>Eukaryota</taxon>
        <taxon>Metazoa</taxon>
        <taxon>Ecdysozoa</taxon>
        <taxon>Arthropoda</taxon>
        <taxon>Hexapoda</taxon>
        <taxon>Insecta</taxon>
        <taxon>Pterygota</taxon>
        <taxon>Neoptera</taxon>
        <taxon>Polyneoptera</taxon>
        <taxon>Dictyoptera</taxon>
        <taxon>Blattodea</taxon>
        <taxon>Blaberoidea</taxon>
        <taxon>Blaberidae</taxon>
        <taxon>Diplopterinae</taxon>
        <taxon>Diploptera</taxon>
    </lineage>
</organism>
<sequence length="54" mass="6146">EIKEKREIGLHRDSIFSLPSLKYPSTSSTNSFSVALDYSDLPDFSFPNLCYTEV</sequence>
<dbReference type="AlphaFoldDB" id="A0AAD8A8M3"/>
<keyword evidence="2" id="KW-1185">Reference proteome</keyword>
<evidence type="ECO:0000313" key="1">
    <source>
        <dbReference type="EMBL" id="KAJ9594423.1"/>
    </source>
</evidence>
<feature type="non-terminal residue" evidence="1">
    <location>
        <position position="54"/>
    </location>
</feature>
<feature type="non-terminal residue" evidence="1">
    <location>
        <position position="1"/>
    </location>
</feature>
<proteinExistence type="predicted"/>
<protein>
    <submittedName>
        <fullName evidence="1">Uncharacterized protein</fullName>
    </submittedName>
</protein>
<name>A0AAD8A8M3_DIPPU</name>
<reference evidence="1" key="1">
    <citation type="journal article" date="2023" name="IScience">
        <title>Live-bearing cockroach genome reveals convergent evolutionary mechanisms linked to viviparity in insects and beyond.</title>
        <authorList>
            <person name="Fouks B."/>
            <person name="Harrison M.C."/>
            <person name="Mikhailova A.A."/>
            <person name="Marchal E."/>
            <person name="English S."/>
            <person name="Carruthers M."/>
            <person name="Jennings E.C."/>
            <person name="Chiamaka E.L."/>
            <person name="Frigard R.A."/>
            <person name="Pippel M."/>
            <person name="Attardo G.M."/>
            <person name="Benoit J.B."/>
            <person name="Bornberg-Bauer E."/>
            <person name="Tobe S.S."/>
        </authorList>
    </citation>
    <scope>NUCLEOTIDE SEQUENCE</scope>
    <source>
        <strain evidence="1">Stay&amp;Tobe</strain>
    </source>
</reference>
<comment type="caution">
    <text evidence="1">The sequence shown here is derived from an EMBL/GenBank/DDBJ whole genome shotgun (WGS) entry which is preliminary data.</text>
</comment>
<gene>
    <name evidence="1" type="ORF">L9F63_014148</name>
</gene>
<evidence type="ECO:0000313" key="2">
    <source>
        <dbReference type="Proteomes" id="UP001233999"/>
    </source>
</evidence>
<dbReference type="EMBL" id="JASPKZ010003046">
    <property type="protein sequence ID" value="KAJ9594423.1"/>
    <property type="molecule type" value="Genomic_DNA"/>
</dbReference>
<accession>A0AAD8A8M3</accession>
<reference evidence="1" key="2">
    <citation type="submission" date="2023-05" db="EMBL/GenBank/DDBJ databases">
        <authorList>
            <person name="Fouks B."/>
        </authorList>
    </citation>
    <scope>NUCLEOTIDE SEQUENCE</scope>
    <source>
        <strain evidence="1">Stay&amp;Tobe</strain>
        <tissue evidence="1">Testes</tissue>
    </source>
</reference>